<reference evidence="15" key="1">
    <citation type="submission" date="2013-04" db="EMBL/GenBank/DDBJ databases">
        <authorList>
            <person name="Qu J."/>
            <person name="Murali S.C."/>
            <person name="Bandaranaike D."/>
            <person name="Bellair M."/>
            <person name="Blankenburg K."/>
            <person name="Chao H."/>
            <person name="Dinh H."/>
            <person name="Doddapaneni H."/>
            <person name="Downs B."/>
            <person name="Dugan-Rocha S."/>
            <person name="Elkadiri S."/>
            <person name="Gnanaolivu R.D."/>
            <person name="Hernandez B."/>
            <person name="Javaid M."/>
            <person name="Jayaseelan J.C."/>
            <person name="Lee S."/>
            <person name="Li M."/>
            <person name="Ming W."/>
            <person name="Munidasa M."/>
            <person name="Muniz J."/>
            <person name="Nguyen L."/>
            <person name="Ongeri F."/>
            <person name="Osuji N."/>
            <person name="Pu L.-L."/>
            <person name="Puazo M."/>
            <person name="Qu C."/>
            <person name="Quiroz J."/>
            <person name="Raj R."/>
            <person name="Weissenberger G."/>
            <person name="Xin Y."/>
            <person name="Zou X."/>
            <person name="Han Y."/>
            <person name="Richards S."/>
            <person name="Worley K."/>
            <person name="Muzny D."/>
            <person name="Gibbs R."/>
        </authorList>
    </citation>
    <scope>NUCLEOTIDE SEQUENCE</scope>
    <source>
        <strain evidence="15">Sampled in the wild</strain>
    </source>
</reference>
<dbReference type="PANTHER" id="PTHR12966:SF0">
    <property type="entry name" value="NADH DEHYDROGENASE [UBIQUINONE] 1 ALPHA SUBCOMPLEX SUBUNIT 13"/>
    <property type="match status" value="1"/>
</dbReference>
<evidence type="ECO:0000256" key="2">
    <source>
        <dbReference type="ARBA" id="ARBA00007312"/>
    </source>
</evidence>
<name>A0A8K0KLI2_LADFU</name>
<keyword evidence="8 14" id="KW-0249">Electron transport</keyword>
<dbReference type="AlphaFoldDB" id="A0A8K0KLI2"/>
<evidence type="ECO:0000256" key="9">
    <source>
        <dbReference type="ARBA" id="ARBA00022989"/>
    </source>
</evidence>
<evidence type="ECO:0000313" key="15">
    <source>
        <dbReference type="EMBL" id="KAG8236498.1"/>
    </source>
</evidence>
<protein>
    <recommendedName>
        <fullName evidence="3 14">NADH dehydrogenase [ubiquinone] 1 alpha subcomplex subunit 13</fullName>
    </recommendedName>
</protein>
<evidence type="ECO:0000256" key="7">
    <source>
        <dbReference type="ARBA" id="ARBA00022792"/>
    </source>
</evidence>
<dbReference type="InterPro" id="IPR009346">
    <property type="entry name" value="GRIM-19"/>
</dbReference>
<keyword evidence="9 14" id="KW-1133">Transmembrane helix</keyword>
<organism evidence="15 16">
    <name type="scientific">Ladona fulva</name>
    <name type="common">Scarce chaser dragonfly</name>
    <name type="synonym">Libellula fulva</name>
    <dbReference type="NCBI Taxonomy" id="123851"/>
    <lineage>
        <taxon>Eukaryota</taxon>
        <taxon>Metazoa</taxon>
        <taxon>Ecdysozoa</taxon>
        <taxon>Arthropoda</taxon>
        <taxon>Hexapoda</taxon>
        <taxon>Insecta</taxon>
        <taxon>Pterygota</taxon>
        <taxon>Palaeoptera</taxon>
        <taxon>Odonata</taxon>
        <taxon>Epiprocta</taxon>
        <taxon>Anisoptera</taxon>
        <taxon>Libelluloidea</taxon>
        <taxon>Libellulidae</taxon>
        <taxon>Ladona</taxon>
    </lineage>
</organism>
<evidence type="ECO:0000256" key="14">
    <source>
        <dbReference type="RuleBase" id="RU368034"/>
    </source>
</evidence>
<keyword evidence="16" id="KW-1185">Reference proteome</keyword>
<keyword evidence="7 14" id="KW-0999">Mitochondrion inner membrane</keyword>
<keyword evidence="4 14" id="KW-0813">Transport</keyword>
<evidence type="ECO:0000256" key="11">
    <source>
        <dbReference type="ARBA" id="ARBA00023136"/>
    </source>
</evidence>
<evidence type="ECO:0000256" key="6">
    <source>
        <dbReference type="ARBA" id="ARBA00022692"/>
    </source>
</evidence>
<comment type="caution">
    <text evidence="15">The sequence shown here is derived from an EMBL/GenBank/DDBJ whole genome shotgun (WGS) entry which is preliminary data.</text>
</comment>
<keyword evidence="11 14" id="KW-0472">Membrane</keyword>
<dbReference type="EMBL" id="KZ309035">
    <property type="protein sequence ID" value="KAG8236498.1"/>
    <property type="molecule type" value="Genomic_DNA"/>
</dbReference>
<dbReference type="Pfam" id="PF06212">
    <property type="entry name" value="GRIM-19"/>
    <property type="match status" value="1"/>
</dbReference>
<evidence type="ECO:0000256" key="13">
    <source>
        <dbReference type="ARBA" id="ARBA00046797"/>
    </source>
</evidence>
<dbReference type="GO" id="GO:0005743">
    <property type="term" value="C:mitochondrial inner membrane"/>
    <property type="evidence" value="ECO:0007669"/>
    <property type="project" value="UniProtKB-SubCell"/>
</dbReference>
<dbReference type="OrthoDB" id="3308at2759"/>
<dbReference type="PANTHER" id="PTHR12966">
    <property type="entry name" value="NADH DEHYDROGENASE UBIQUINONE 1 ALPHA SUBCOMPLEX SUBUNIT 13"/>
    <property type="match status" value="1"/>
</dbReference>
<keyword evidence="6 14" id="KW-0812">Transmembrane</keyword>
<sequence length="148" mass="17412">MASKVQDMPPPGGYRPINFARNPAKQYFSGYTMFLGFAGMTTAAIYIYYLTSKKIKRDEIEMRSSRLALMPMLMAERDRQFLLQLRRNRDEEAKLMENVEGWEVGKYYGDPIFKTIPPDTLITPHAKDYYVHSSYKEYAKRAFFSFWT</sequence>
<reference evidence="15" key="2">
    <citation type="submission" date="2017-10" db="EMBL/GenBank/DDBJ databases">
        <title>Ladona fulva Genome sequencing and assembly.</title>
        <authorList>
            <person name="Murali S."/>
            <person name="Richards S."/>
            <person name="Bandaranaike D."/>
            <person name="Bellair M."/>
            <person name="Blankenburg K."/>
            <person name="Chao H."/>
            <person name="Dinh H."/>
            <person name="Doddapaneni H."/>
            <person name="Dugan-Rocha S."/>
            <person name="Elkadiri S."/>
            <person name="Gnanaolivu R."/>
            <person name="Hernandez B."/>
            <person name="Skinner E."/>
            <person name="Javaid M."/>
            <person name="Lee S."/>
            <person name="Li M."/>
            <person name="Ming W."/>
            <person name="Munidasa M."/>
            <person name="Muniz J."/>
            <person name="Nguyen L."/>
            <person name="Hughes D."/>
            <person name="Osuji N."/>
            <person name="Pu L.-L."/>
            <person name="Puazo M."/>
            <person name="Qu C."/>
            <person name="Quiroz J."/>
            <person name="Raj R."/>
            <person name="Weissenberger G."/>
            <person name="Xin Y."/>
            <person name="Zou X."/>
            <person name="Han Y."/>
            <person name="Worley K."/>
            <person name="Muzny D."/>
            <person name="Gibbs R."/>
        </authorList>
    </citation>
    <scope>NUCLEOTIDE SEQUENCE</scope>
    <source>
        <strain evidence="15">Sampled in the wild</strain>
    </source>
</reference>
<evidence type="ECO:0000256" key="1">
    <source>
        <dbReference type="ARBA" id="ARBA00004298"/>
    </source>
</evidence>
<gene>
    <name evidence="15" type="ORF">J437_LFUL016410</name>
</gene>
<evidence type="ECO:0000256" key="10">
    <source>
        <dbReference type="ARBA" id="ARBA00023128"/>
    </source>
</evidence>
<dbReference type="GO" id="GO:0045271">
    <property type="term" value="C:respiratory chain complex I"/>
    <property type="evidence" value="ECO:0007669"/>
    <property type="project" value="UniProtKB-UniRule"/>
</dbReference>
<dbReference type="Proteomes" id="UP000792457">
    <property type="component" value="Unassembled WGS sequence"/>
</dbReference>
<comment type="similarity">
    <text evidence="2 14">Belongs to the complex I NDUFA13 subunit family.</text>
</comment>
<evidence type="ECO:0000313" key="16">
    <source>
        <dbReference type="Proteomes" id="UP000792457"/>
    </source>
</evidence>
<accession>A0A8K0KLI2</accession>
<comment type="subcellular location">
    <subcellularLocation>
        <location evidence="1 14">Mitochondrion inner membrane</location>
        <topology evidence="1 14">Single-pass membrane protein</topology>
        <orientation evidence="1 14">Matrix side</orientation>
    </subcellularLocation>
</comment>
<comment type="function">
    <text evidence="14">Complex I functions in the transfer of electrons from NADH to the respiratory chain. Accessory subunit of the mitochondrial membrane respiratory chain NADH dehydrogenase (Complex I), that is believed not to be involved in catalysis.</text>
</comment>
<evidence type="ECO:0000256" key="4">
    <source>
        <dbReference type="ARBA" id="ARBA00022448"/>
    </source>
</evidence>
<evidence type="ECO:0000256" key="5">
    <source>
        <dbReference type="ARBA" id="ARBA00022660"/>
    </source>
</evidence>
<keyword evidence="5 14" id="KW-0679">Respiratory chain</keyword>
<evidence type="ECO:0000256" key="3">
    <source>
        <dbReference type="ARBA" id="ARBA00018192"/>
    </source>
</evidence>
<evidence type="ECO:0000256" key="12">
    <source>
        <dbReference type="ARBA" id="ARBA00045908"/>
    </source>
</evidence>
<comment type="function">
    <text evidence="12">Accessory subunit of the mitochondrial membrane respiratory chain NADH dehydrogenase (Complex I), that is believed not to be involved in catalysis. Complex I functions in the transfer of electrons from NADH to the respiratory chain. The immediate electron acceptor for the enzyme is believed to be ubiquinone. Involved in the interferon/all-trans-retinoic acid (IFN/RA) induced cell death. This apoptotic activity is inhibited by interaction with viral IRF1. Prevents the transactivation of STAT3 target genes. May play a role in CARD15-mediated innate mucosal responses and serve to regulate intestinal epithelial cell responses to microbes.</text>
</comment>
<evidence type="ECO:0000256" key="8">
    <source>
        <dbReference type="ARBA" id="ARBA00022982"/>
    </source>
</evidence>
<feature type="transmembrane region" description="Helical" evidence="14">
    <location>
        <begin position="28"/>
        <end position="49"/>
    </location>
</feature>
<comment type="subunit">
    <text evidence="13">Complex I is composed of 45 different subunits. Interacts with CARD15, but not with CARD4. Interacts with STAT3, but not with STAT1, STAT2 and STAT5A. Interacts with OLFM4.</text>
</comment>
<keyword evidence="10 14" id="KW-0496">Mitochondrion</keyword>
<proteinExistence type="inferred from homology"/>